<dbReference type="CDD" id="cd07814">
    <property type="entry name" value="SRPBCC_CalC_Aha1-like"/>
    <property type="match status" value="1"/>
</dbReference>
<dbReference type="Pfam" id="PF08327">
    <property type="entry name" value="AHSA1"/>
    <property type="match status" value="1"/>
</dbReference>
<evidence type="ECO:0000313" key="4">
    <source>
        <dbReference type="Proteomes" id="UP001231362"/>
    </source>
</evidence>
<dbReference type="Gene3D" id="3.30.530.20">
    <property type="match status" value="1"/>
</dbReference>
<accession>A0ABT9V1M6</accession>
<dbReference type="EMBL" id="JAUSTU010000004">
    <property type="protein sequence ID" value="MDQ0154855.1"/>
    <property type="molecule type" value="Genomic_DNA"/>
</dbReference>
<name>A0ABT9V1M6_9BACL</name>
<evidence type="ECO:0000313" key="3">
    <source>
        <dbReference type="EMBL" id="MDQ0154855.1"/>
    </source>
</evidence>
<dbReference type="Proteomes" id="UP001231362">
    <property type="component" value="Unassembled WGS sequence"/>
</dbReference>
<feature type="domain" description="Activator of Hsp90 ATPase homologue 1/2-like C-terminal" evidence="2">
    <location>
        <begin position="15"/>
        <end position="136"/>
    </location>
</feature>
<dbReference type="InterPro" id="IPR013538">
    <property type="entry name" value="ASHA1/2-like_C"/>
</dbReference>
<comment type="caution">
    <text evidence="3">The sequence shown here is derived from an EMBL/GenBank/DDBJ whole genome shotgun (WGS) entry which is preliminary data.</text>
</comment>
<protein>
    <submittedName>
        <fullName evidence="3">Uncharacterized protein YndB with AHSA1/START domain</fullName>
    </submittedName>
</protein>
<organism evidence="3 4">
    <name type="scientific">Anoxybacillus andreesenii</name>
    <dbReference type="NCBI Taxonomy" id="1325932"/>
    <lineage>
        <taxon>Bacteria</taxon>
        <taxon>Bacillati</taxon>
        <taxon>Bacillota</taxon>
        <taxon>Bacilli</taxon>
        <taxon>Bacillales</taxon>
        <taxon>Anoxybacillaceae</taxon>
        <taxon>Anoxybacillus</taxon>
    </lineage>
</organism>
<dbReference type="RefSeq" id="WP_307149439.1">
    <property type="nucleotide sequence ID" value="NZ_JAUSTU010000004.1"/>
</dbReference>
<dbReference type="InterPro" id="IPR023393">
    <property type="entry name" value="START-like_dom_sf"/>
</dbReference>
<reference evidence="3 4" key="1">
    <citation type="submission" date="2023-07" db="EMBL/GenBank/DDBJ databases">
        <title>Genomic Encyclopedia of Type Strains, Phase IV (KMG-IV): sequencing the most valuable type-strain genomes for metagenomic binning, comparative biology and taxonomic classification.</title>
        <authorList>
            <person name="Goeker M."/>
        </authorList>
    </citation>
    <scope>NUCLEOTIDE SEQUENCE [LARGE SCALE GENOMIC DNA]</scope>
    <source>
        <strain evidence="3 4">DSM 23948</strain>
    </source>
</reference>
<sequence length="137" mass="15341">MIVKDIEQSVLIDKPIEKVWEHVSTAEGIGSWFMPSDFELEVGHEFHIQSPFGPSPCKVLEVDQPHLIKFLWDTDGWVVSFILKEVGEQTEFTVIHGGWKASDEVVPKAGEDAAVIRERMNGGWAGIVGKLKKVVED</sequence>
<keyword evidence="4" id="KW-1185">Reference proteome</keyword>
<dbReference type="SUPFAM" id="SSF55961">
    <property type="entry name" value="Bet v1-like"/>
    <property type="match status" value="1"/>
</dbReference>
<comment type="similarity">
    <text evidence="1">Belongs to the AHA1 family.</text>
</comment>
<evidence type="ECO:0000256" key="1">
    <source>
        <dbReference type="ARBA" id="ARBA00006817"/>
    </source>
</evidence>
<evidence type="ECO:0000259" key="2">
    <source>
        <dbReference type="Pfam" id="PF08327"/>
    </source>
</evidence>
<gene>
    <name evidence="3" type="ORF">J2S07_001159</name>
</gene>
<proteinExistence type="inferred from homology"/>